<sequence>TGNPIPRVDVLRVPGMLIESNGCNPRTINKSTTKTENIIRLISRVSSRRGATFTYVEAMYCWLGHEKLNRLIQKSIKMVLGIPRQASSERLMQPGFHNTLEEITEAQESAQVARLSSSPAGRRILAVLGLNITLVAERRHLLSDAQGPSIQASPFSRTAPLAGKKKSRLLAGRGHVQFEARDERKSRCRATPPTRNPDHTAALALLIGLIKPFPNYSASPCDFLGASGTWPDRAVLTGDRHNWRFQRGA</sequence>
<accession>A0AC60PIT5</accession>
<evidence type="ECO:0000313" key="1">
    <source>
        <dbReference type="EMBL" id="KAG0420082.1"/>
    </source>
</evidence>
<evidence type="ECO:0000313" key="2">
    <source>
        <dbReference type="Proteomes" id="UP000805193"/>
    </source>
</evidence>
<protein>
    <submittedName>
        <fullName evidence="1">Uncharacterized protein</fullName>
    </submittedName>
</protein>
<reference evidence="1 2" key="1">
    <citation type="journal article" date="2020" name="Cell">
        <title>Large-Scale Comparative Analyses of Tick Genomes Elucidate Their Genetic Diversity and Vector Capacities.</title>
        <authorList>
            <consortium name="Tick Genome and Microbiome Consortium (TIGMIC)"/>
            <person name="Jia N."/>
            <person name="Wang J."/>
            <person name="Shi W."/>
            <person name="Du L."/>
            <person name="Sun Y."/>
            <person name="Zhan W."/>
            <person name="Jiang J.F."/>
            <person name="Wang Q."/>
            <person name="Zhang B."/>
            <person name="Ji P."/>
            <person name="Bell-Sakyi L."/>
            <person name="Cui X.M."/>
            <person name="Yuan T.T."/>
            <person name="Jiang B.G."/>
            <person name="Yang W.F."/>
            <person name="Lam T.T."/>
            <person name="Chang Q.C."/>
            <person name="Ding S.J."/>
            <person name="Wang X.J."/>
            <person name="Zhu J.G."/>
            <person name="Ruan X.D."/>
            <person name="Zhao L."/>
            <person name="Wei J.T."/>
            <person name="Ye R.Z."/>
            <person name="Que T.C."/>
            <person name="Du C.H."/>
            <person name="Zhou Y.H."/>
            <person name="Cheng J.X."/>
            <person name="Dai P.F."/>
            <person name="Guo W.B."/>
            <person name="Han X.H."/>
            <person name="Huang E.J."/>
            <person name="Li L.F."/>
            <person name="Wei W."/>
            <person name="Gao Y.C."/>
            <person name="Liu J.Z."/>
            <person name="Shao H.Z."/>
            <person name="Wang X."/>
            <person name="Wang C.C."/>
            <person name="Yang T.C."/>
            <person name="Huo Q.B."/>
            <person name="Li W."/>
            <person name="Chen H.Y."/>
            <person name="Chen S.E."/>
            <person name="Zhou L.G."/>
            <person name="Ni X.B."/>
            <person name="Tian J.H."/>
            <person name="Sheng Y."/>
            <person name="Liu T."/>
            <person name="Pan Y.S."/>
            <person name="Xia L.Y."/>
            <person name="Li J."/>
            <person name="Zhao F."/>
            <person name="Cao W.C."/>
        </authorList>
    </citation>
    <scope>NUCLEOTIDE SEQUENCE [LARGE SCALE GENOMIC DNA]</scope>
    <source>
        <strain evidence="1">Iper-2018</strain>
    </source>
</reference>
<dbReference type="EMBL" id="JABSTQ010010547">
    <property type="protein sequence ID" value="KAG0420082.1"/>
    <property type="molecule type" value="Genomic_DNA"/>
</dbReference>
<dbReference type="Proteomes" id="UP000805193">
    <property type="component" value="Unassembled WGS sequence"/>
</dbReference>
<organism evidence="1 2">
    <name type="scientific">Ixodes persulcatus</name>
    <name type="common">Taiga tick</name>
    <dbReference type="NCBI Taxonomy" id="34615"/>
    <lineage>
        <taxon>Eukaryota</taxon>
        <taxon>Metazoa</taxon>
        <taxon>Ecdysozoa</taxon>
        <taxon>Arthropoda</taxon>
        <taxon>Chelicerata</taxon>
        <taxon>Arachnida</taxon>
        <taxon>Acari</taxon>
        <taxon>Parasitiformes</taxon>
        <taxon>Ixodida</taxon>
        <taxon>Ixodoidea</taxon>
        <taxon>Ixodidae</taxon>
        <taxon>Ixodinae</taxon>
        <taxon>Ixodes</taxon>
    </lineage>
</organism>
<gene>
    <name evidence="1" type="ORF">HPB47_003691</name>
</gene>
<name>A0AC60PIT5_IXOPE</name>
<proteinExistence type="predicted"/>
<feature type="non-terminal residue" evidence="1">
    <location>
        <position position="1"/>
    </location>
</feature>
<keyword evidence="2" id="KW-1185">Reference proteome</keyword>
<comment type="caution">
    <text evidence="1">The sequence shown here is derived from an EMBL/GenBank/DDBJ whole genome shotgun (WGS) entry which is preliminary data.</text>
</comment>